<keyword evidence="3" id="KW-0813">Transport</keyword>
<dbReference type="EMBL" id="CP042909">
    <property type="protein sequence ID" value="QJA06759.1"/>
    <property type="molecule type" value="Genomic_DNA"/>
</dbReference>
<dbReference type="GO" id="GO:0005506">
    <property type="term" value="F:iron ion binding"/>
    <property type="evidence" value="ECO:0007669"/>
    <property type="project" value="InterPro"/>
</dbReference>
<dbReference type="Proteomes" id="UP000501253">
    <property type="component" value="Chromosome"/>
</dbReference>
<gene>
    <name evidence="12" type="ORF">FVE67_08135</name>
</gene>
<evidence type="ECO:0000259" key="11">
    <source>
        <dbReference type="PROSITE" id="PS51007"/>
    </source>
</evidence>
<evidence type="ECO:0000256" key="2">
    <source>
        <dbReference type="ARBA" id="ARBA00009650"/>
    </source>
</evidence>
<dbReference type="InterPro" id="IPR023655">
    <property type="entry name" value="Cyt_C6"/>
</dbReference>
<name>A0A6H1WUD1_9BACT</name>
<keyword evidence="13" id="KW-1185">Reference proteome</keyword>
<evidence type="ECO:0000256" key="8">
    <source>
        <dbReference type="ARBA" id="ARBA00023078"/>
    </source>
</evidence>
<keyword evidence="6" id="KW-0249">Electron transport</keyword>
<dbReference type="PANTHER" id="PTHR34688:SF2">
    <property type="entry name" value="CYTOCHROME C6, CHLOROPLASTIC"/>
    <property type="match status" value="1"/>
</dbReference>
<evidence type="ECO:0000256" key="10">
    <source>
        <dbReference type="SAM" id="MobiDB-lite"/>
    </source>
</evidence>
<dbReference type="PANTHER" id="PTHR34688">
    <property type="entry name" value="CYTOCHROME C6, CHLOROPLASTIC"/>
    <property type="match status" value="1"/>
</dbReference>
<reference evidence="12 13" key="1">
    <citation type="submission" date="2019-08" db="EMBL/GenBank/DDBJ databases">
        <title>Complete genome sequence of Thermosulfurimonas marina SU872T, an anaerobic thermophilic chemolithoautotrophic bacterium isolated from a shallow marine hydrothermal vent.</title>
        <authorList>
            <person name="Allioux M."/>
            <person name="Jebbar M."/>
            <person name="Slobodkina G."/>
            <person name="Slobodkin A."/>
            <person name="Moalic Y."/>
            <person name="Frolova A."/>
            <person name="Shao Z."/>
            <person name="Alain K."/>
        </authorList>
    </citation>
    <scope>NUCLEOTIDE SEQUENCE [LARGE SCALE GENOMIC DNA]</scope>
    <source>
        <strain evidence="12 13">SU872</strain>
    </source>
</reference>
<dbReference type="GO" id="GO:0020037">
    <property type="term" value="F:heme binding"/>
    <property type="evidence" value="ECO:0007669"/>
    <property type="project" value="InterPro"/>
</dbReference>
<organism evidence="12 13">
    <name type="scientific">Thermosulfurimonas marina</name>
    <dbReference type="NCBI Taxonomy" id="2047767"/>
    <lineage>
        <taxon>Bacteria</taxon>
        <taxon>Pseudomonadati</taxon>
        <taxon>Thermodesulfobacteriota</taxon>
        <taxon>Thermodesulfobacteria</taxon>
        <taxon>Thermodesulfobacteriales</taxon>
        <taxon>Thermodesulfobacteriaceae</taxon>
        <taxon>Thermosulfurimonas</taxon>
    </lineage>
</organism>
<dbReference type="KEGG" id="tmai:FVE67_08135"/>
<evidence type="ECO:0000256" key="5">
    <source>
        <dbReference type="ARBA" id="ARBA00022723"/>
    </source>
</evidence>
<dbReference type="InterPro" id="IPR036909">
    <property type="entry name" value="Cyt_c-like_dom_sf"/>
</dbReference>
<dbReference type="PROSITE" id="PS51007">
    <property type="entry name" value="CYTC"/>
    <property type="match status" value="1"/>
</dbReference>
<dbReference type="GO" id="GO:0009055">
    <property type="term" value="F:electron transfer activity"/>
    <property type="evidence" value="ECO:0007669"/>
    <property type="project" value="InterPro"/>
</dbReference>
<dbReference type="SUPFAM" id="SSF46626">
    <property type="entry name" value="Cytochrome c"/>
    <property type="match status" value="1"/>
</dbReference>
<comment type="subcellular location">
    <subcellularLocation>
        <location evidence="1">Cellular thylakoid lumen</location>
    </subcellularLocation>
</comment>
<sequence length="107" mass="11742">MKRFLGAGLLATLVIVSPGFCGGGKPDGKALFSRNCGFCHPGGRNVIHPKKTLDRETLLKNGIQGPEGIVEKMRNPGPGMPRFSEKRLSDEEARAIAEYVWETFKKK</sequence>
<feature type="region of interest" description="Disordered" evidence="10">
    <location>
        <begin position="68"/>
        <end position="87"/>
    </location>
</feature>
<evidence type="ECO:0000313" key="13">
    <source>
        <dbReference type="Proteomes" id="UP000501253"/>
    </source>
</evidence>
<proteinExistence type="inferred from homology"/>
<evidence type="ECO:0000256" key="1">
    <source>
        <dbReference type="ARBA" id="ARBA00004518"/>
    </source>
</evidence>
<evidence type="ECO:0000256" key="6">
    <source>
        <dbReference type="ARBA" id="ARBA00022982"/>
    </source>
</evidence>
<dbReference type="InterPro" id="IPR009056">
    <property type="entry name" value="Cyt_c-like_dom"/>
</dbReference>
<evidence type="ECO:0000256" key="3">
    <source>
        <dbReference type="ARBA" id="ARBA00022448"/>
    </source>
</evidence>
<dbReference type="Pfam" id="PF13442">
    <property type="entry name" value="Cytochrome_CBB3"/>
    <property type="match status" value="1"/>
</dbReference>
<evidence type="ECO:0000313" key="12">
    <source>
        <dbReference type="EMBL" id="QJA06759.1"/>
    </source>
</evidence>
<feature type="domain" description="Cytochrome c" evidence="11">
    <location>
        <begin position="23"/>
        <end position="104"/>
    </location>
</feature>
<evidence type="ECO:0000256" key="9">
    <source>
        <dbReference type="PROSITE-ProRule" id="PRU00433"/>
    </source>
</evidence>
<keyword evidence="5 9" id="KW-0479">Metal-binding</keyword>
<evidence type="ECO:0000256" key="7">
    <source>
        <dbReference type="ARBA" id="ARBA00023004"/>
    </source>
</evidence>
<dbReference type="RefSeq" id="WP_168720111.1">
    <property type="nucleotide sequence ID" value="NZ_CP042909.1"/>
</dbReference>
<keyword evidence="7 9" id="KW-0408">Iron</keyword>
<comment type="similarity">
    <text evidence="2">Belongs to the cytochrome c family. PetJ subfamily.</text>
</comment>
<dbReference type="AlphaFoldDB" id="A0A6H1WUD1"/>
<evidence type="ECO:0000256" key="4">
    <source>
        <dbReference type="ARBA" id="ARBA00022617"/>
    </source>
</evidence>
<dbReference type="Gene3D" id="1.10.760.10">
    <property type="entry name" value="Cytochrome c-like domain"/>
    <property type="match status" value="1"/>
</dbReference>
<accession>A0A6H1WUD1</accession>
<dbReference type="GO" id="GO:0031979">
    <property type="term" value="C:plasma membrane-derived thylakoid lumen"/>
    <property type="evidence" value="ECO:0007669"/>
    <property type="project" value="UniProtKB-SubCell"/>
</dbReference>
<keyword evidence="4 9" id="KW-0349">Heme</keyword>
<keyword evidence="8" id="KW-0793">Thylakoid</keyword>
<protein>
    <submittedName>
        <fullName evidence="12">C-type cytochrome</fullName>
    </submittedName>
</protein>